<dbReference type="EMBL" id="AP023343">
    <property type="protein sequence ID" value="BCI92847.1"/>
    <property type="molecule type" value="Genomic_DNA"/>
</dbReference>
<accession>A0A7G1IPS8</accession>
<evidence type="ECO:0000313" key="2">
    <source>
        <dbReference type="Proteomes" id="UP000516380"/>
    </source>
</evidence>
<name>A0A7G1IPS8_MYCKA</name>
<sequence>MQGLWSVTTIYVMPARESALSTYTSGVQRLLASYRSIPATATVRLAKPTSNLFRARTKRDTPAWIPPD</sequence>
<reference evidence="1 2" key="1">
    <citation type="submission" date="2020-07" db="EMBL/GenBank/DDBJ databases">
        <title>Mycobacterium kansasii (former subtype) with zoonotic potential isolated from diseased indoor pet cat, Japan.</title>
        <authorList>
            <person name="Fukano H."/>
            <person name="Terazono T."/>
            <person name="Hoshino Y."/>
        </authorList>
    </citation>
    <scope>NUCLEOTIDE SEQUENCE [LARGE SCALE GENOMIC DNA]</scope>
    <source>
        <strain evidence="1 2">Kuro-I</strain>
    </source>
</reference>
<proteinExistence type="predicted"/>
<gene>
    <name evidence="1" type="ORF">NIIDMKKI_80530</name>
</gene>
<protein>
    <submittedName>
        <fullName evidence="1">Uncharacterized protein</fullName>
    </submittedName>
</protein>
<dbReference type="AlphaFoldDB" id="A0A7G1IPS8"/>
<keyword evidence="2" id="KW-1185">Reference proteome</keyword>
<organism evidence="1 2">
    <name type="scientific">Mycobacterium kansasii</name>
    <dbReference type="NCBI Taxonomy" id="1768"/>
    <lineage>
        <taxon>Bacteria</taxon>
        <taxon>Bacillati</taxon>
        <taxon>Actinomycetota</taxon>
        <taxon>Actinomycetes</taxon>
        <taxon>Mycobacteriales</taxon>
        <taxon>Mycobacteriaceae</taxon>
        <taxon>Mycobacterium</taxon>
    </lineage>
</organism>
<dbReference type="Proteomes" id="UP000516380">
    <property type="component" value="Chromosome"/>
</dbReference>
<evidence type="ECO:0000313" key="1">
    <source>
        <dbReference type="EMBL" id="BCI92847.1"/>
    </source>
</evidence>